<evidence type="ECO:0000313" key="4">
    <source>
        <dbReference type="Proteomes" id="UP000000600"/>
    </source>
</evidence>
<feature type="transmembrane region" description="Helical" evidence="2">
    <location>
        <begin position="475"/>
        <end position="500"/>
    </location>
</feature>
<feature type="compositionally biased region" description="Low complexity" evidence="1">
    <location>
        <begin position="607"/>
        <end position="627"/>
    </location>
</feature>
<dbReference type="OMA" id="MMVINFF"/>
<dbReference type="RefSeq" id="XP_001452593.1">
    <property type="nucleotide sequence ID" value="XM_001452556.2"/>
</dbReference>
<feature type="transmembrane region" description="Helical" evidence="2">
    <location>
        <begin position="376"/>
        <end position="396"/>
    </location>
</feature>
<keyword evidence="2" id="KW-1133">Transmembrane helix</keyword>
<protein>
    <recommendedName>
        <fullName evidence="5">Transmembrane protein</fullName>
    </recommendedName>
</protein>
<dbReference type="KEGG" id="ptm:GSPATT00002596001"/>
<keyword evidence="2" id="KW-0812">Transmembrane</keyword>
<reference evidence="3 4" key="1">
    <citation type="journal article" date="2006" name="Nature">
        <title>Global trends of whole-genome duplications revealed by the ciliate Paramecium tetraurelia.</title>
        <authorList>
            <consortium name="Genoscope"/>
            <person name="Aury J.-M."/>
            <person name="Jaillon O."/>
            <person name="Duret L."/>
            <person name="Noel B."/>
            <person name="Jubin C."/>
            <person name="Porcel B.M."/>
            <person name="Segurens B."/>
            <person name="Daubin V."/>
            <person name="Anthouard V."/>
            <person name="Aiach N."/>
            <person name="Arnaiz O."/>
            <person name="Billaut A."/>
            <person name="Beisson J."/>
            <person name="Blanc I."/>
            <person name="Bouhouche K."/>
            <person name="Camara F."/>
            <person name="Duharcourt S."/>
            <person name="Guigo R."/>
            <person name="Gogendeau D."/>
            <person name="Katinka M."/>
            <person name="Keller A.-M."/>
            <person name="Kissmehl R."/>
            <person name="Klotz C."/>
            <person name="Koll F."/>
            <person name="Le Moue A."/>
            <person name="Lepere C."/>
            <person name="Malinsky S."/>
            <person name="Nowacki M."/>
            <person name="Nowak J.K."/>
            <person name="Plattner H."/>
            <person name="Poulain J."/>
            <person name="Ruiz F."/>
            <person name="Serrano V."/>
            <person name="Zagulski M."/>
            <person name="Dessen P."/>
            <person name="Betermier M."/>
            <person name="Weissenbach J."/>
            <person name="Scarpelli C."/>
            <person name="Schachter V."/>
            <person name="Sperling L."/>
            <person name="Meyer E."/>
            <person name="Cohen J."/>
            <person name="Wincker P."/>
        </authorList>
    </citation>
    <scope>NUCLEOTIDE SEQUENCE [LARGE SCALE GENOMIC DNA]</scope>
    <source>
        <strain evidence="3 4">Stock d4-2</strain>
    </source>
</reference>
<proteinExistence type="predicted"/>
<gene>
    <name evidence="3" type="ORF">GSPATT00002596001</name>
</gene>
<evidence type="ECO:0008006" key="5">
    <source>
        <dbReference type="Google" id="ProtNLM"/>
    </source>
</evidence>
<evidence type="ECO:0000256" key="1">
    <source>
        <dbReference type="SAM" id="MobiDB-lite"/>
    </source>
</evidence>
<feature type="compositionally biased region" description="Polar residues" evidence="1">
    <location>
        <begin position="643"/>
        <end position="653"/>
    </location>
</feature>
<feature type="transmembrane region" description="Helical" evidence="2">
    <location>
        <begin position="51"/>
        <end position="71"/>
    </location>
</feature>
<evidence type="ECO:0000256" key="2">
    <source>
        <dbReference type="SAM" id="Phobius"/>
    </source>
</evidence>
<keyword evidence="2" id="KW-0472">Membrane</keyword>
<sequence>MELLCLCCECCFPDHADGFKCGGIACFGCCYCCAEGYSNNISGNKSRVYRFINIVLISIFTAVAVVLTSIIQSQTSLSNQQITNIFDNWQLGALTDIQIFDFCPEDFELLSSYSIPGTQDGCICMDDRELSTTDCTDWQLLQGCYNIEIKDPIDLFKWAQPANNSFYAVEICGKRSALPFYDLLKNKITTAEDCKANGYKVCQTESTTNFYCVLQDEACPLREIIISSYQLSEYDIQQNNYSLIYDKGFYTYVGLSKETTPLMNFAIVKGKGVCFDNSKYSLNPKLEEDYILFDPAPEDCVLDDSYFQISTTTEKQLFQLNNILSLVQSERPLYNISSKIQYQLLAQNQIYFKQDCRSNNFEQLIDLDSRFKSQSTLIICQLVFSCVSFVVILIFMTNELHRCFYKDCGKCYAGFQFLIKELIVYLLGITVIVGYSFMIDLVITLDDFTKKNCFPQSGQDRMNQVHDGLVNTSLSLSYCLLVNVGLMMVINFFMSTFTCFKNYKLRLKMPSFFTRQKSYNYDPYRYNPYDNRKKEDPNQNNNQNPPDNYQNPPYNNQNQNQFQYHSQNPNPYYNQNPNPYQNQNPYDQRYGNHHVVGHNNNPDRYMGYGNNNNPLQNQQYYPHQLQQNPPPQYYEQQEFHNRPPQQNYVQNQEDPPVIEGENEKK</sequence>
<accession>A0DQ79</accession>
<organism evidence="3 4">
    <name type="scientific">Paramecium tetraurelia</name>
    <dbReference type="NCBI Taxonomy" id="5888"/>
    <lineage>
        <taxon>Eukaryota</taxon>
        <taxon>Sar</taxon>
        <taxon>Alveolata</taxon>
        <taxon>Ciliophora</taxon>
        <taxon>Intramacronucleata</taxon>
        <taxon>Oligohymenophorea</taxon>
        <taxon>Peniculida</taxon>
        <taxon>Parameciidae</taxon>
        <taxon>Paramecium</taxon>
    </lineage>
</organism>
<dbReference type="Proteomes" id="UP000000600">
    <property type="component" value="Unassembled WGS sequence"/>
</dbReference>
<dbReference type="HOGENOM" id="CLU_413059_0_0_1"/>
<evidence type="ECO:0000313" key="3">
    <source>
        <dbReference type="EMBL" id="CAK85196.1"/>
    </source>
</evidence>
<dbReference type="GeneID" id="5038378"/>
<feature type="transmembrane region" description="Helical" evidence="2">
    <location>
        <begin position="417"/>
        <end position="438"/>
    </location>
</feature>
<feature type="region of interest" description="Disordered" evidence="1">
    <location>
        <begin position="523"/>
        <end position="665"/>
    </location>
</feature>
<keyword evidence="4" id="KW-1185">Reference proteome</keyword>
<dbReference type="EMBL" id="CT868540">
    <property type="protein sequence ID" value="CAK85196.1"/>
    <property type="molecule type" value="Genomic_DNA"/>
</dbReference>
<feature type="compositionally biased region" description="Low complexity" evidence="1">
    <location>
        <begin position="538"/>
        <end position="586"/>
    </location>
</feature>
<dbReference type="InParanoid" id="A0DQ79"/>
<dbReference type="OrthoDB" id="309089at2759"/>
<dbReference type="AlphaFoldDB" id="A0DQ79"/>
<name>A0DQ79_PARTE</name>